<accession>A0A183MCI5</accession>
<name>A0A183MCI5_9TREM</name>
<dbReference type="EMBL" id="UZAI01011083">
    <property type="protein sequence ID" value="VDP08299.1"/>
    <property type="molecule type" value="Genomic_DNA"/>
</dbReference>
<protein>
    <submittedName>
        <fullName evidence="1">Uncharacterized protein</fullName>
    </submittedName>
</protein>
<dbReference type="AlphaFoldDB" id="A0A183MCI5"/>
<proteinExistence type="predicted"/>
<gene>
    <name evidence="1" type="ORF">SMRZ_LOCUS13760</name>
</gene>
<organism evidence="1 2">
    <name type="scientific">Schistosoma margrebowiei</name>
    <dbReference type="NCBI Taxonomy" id="48269"/>
    <lineage>
        <taxon>Eukaryota</taxon>
        <taxon>Metazoa</taxon>
        <taxon>Spiralia</taxon>
        <taxon>Lophotrochozoa</taxon>
        <taxon>Platyhelminthes</taxon>
        <taxon>Trematoda</taxon>
        <taxon>Digenea</taxon>
        <taxon>Strigeidida</taxon>
        <taxon>Schistosomatoidea</taxon>
        <taxon>Schistosomatidae</taxon>
        <taxon>Schistosoma</taxon>
    </lineage>
</organism>
<sequence length="98" mass="11240">MKMIKGIQQLNIESSGENQMITESILETDNLEQNLHSLISTATSSENNYRLIAHNILVVPLYCLNLIWLFIEEKYTFVFVYFPVIGIIDEQINGPHSP</sequence>
<evidence type="ECO:0000313" key="2">
    <source>
        <dbReference type="Proteomes" id="UP000277204"/>
    </source>
</evidence>
<evidence type="ECO:0000313" key="1">
    <source>
        <dbReference type="EMBL" id="VDP08299.1"/>
    </source>
</evidence>
<dbReference type="Proteomes" id="UP000277204">
    <property type="component" value="Unassembled WGS sequence"/>
</dbReference>
<reference evidence="1 2" key="1">
    <citation type="submission" date="2018-11" db="EMBL/GenBank/DDBJ databases">
        <authorList>
            <consortium name="Pathogen Informatics"/>
        </authorList>
    </citation>
    <scope>NUCLEOTIDE SEQUENCE [LARGE SCALE GENOMIC DNA]</scope>
    <source>
        <strain evidence="1 2">Zambia</strain>
    </source>
</reference>
<keyword evidence="2" id="KW-1185">Reference proteome</keyword>